<evidence type="ECO:0008006" key="4">
    <source>
        <dbReference type="Google" id="ProtNLM"/>
    </source>
</evidence>
<protein>
    <recommendedName>
        <fullName evidence="4">Flavin-containing monooxygenase</fullName>
    </recommendedName>
</protein>
<dbReference type="GO" id="GO:0004497">
    <property type="term" value="F:monooxygenase activity"/>
    <property type="evidence" value="ECO:0007669"/>
    <property type="project" value="TreeGrafter"/>
</dbReference>
<evidence type="ECO:0000313" key="2">
    <source>
        <dbReference type="EMBL" id="KAF9061479.1"/>
    </source>
</evidence>
<reference evidence="2" key="1">
    <citation type="submission" date="2020-11" db="EMBL/GenBank/DDBJ databases">
        <authorList>
            <consortium name="DOE Joint Genome Institute"/>
            <person name="Ahrendt S."/>
            <person name="Riley R."/>
            <person name="Andreopoulos W."/>
            <person name="Labutti K."/>
            <person name="Pangilinan J."/>
            <person name="Ruiz-Duenas F.J."/>
            <person name="Barrasa J.M."/>
            <person name="Sanchez-Garcia M."/>
            <person name="Camarero S."/>
            <person name="Miyauchi S."/>
            <person name="Serrano A."/>
            <person name="Linde D."/>
            <person name="Babiker R."/>
            <person name="Drula E."/>
            <person name="Ayuso-Fernandez I."/>
            <person name="Pacheco R."/>
            <person name="Padilla G."/>
            <person name="Ferreira P."/>
            <person name="Barriuso J."/>
            <person name="Kellner H."/>
            <person name="Castanera R."/>
            <person name="Alfaro M."/>
            <person name="Ramirez L."/>
            <person name="Pisabarro A.G."/>
            <person name="Kuo A."/>
            <person name="Tritt A."/>
            <person name="Lipzen A."/>
            <person name="He G."/>
            <person name="Yan M."/>
            <person name="Ng V."/>
            <person name="Cullen D."/>
            <person name="Martin F."/>
            <person name="Rosso M.-N."/>
            <person name="Henrissat B."/>
            <person name="Hibbett D."/>
            <person name="Martinez A.T."/>
            <person name="Grigoriev I.V."/>
        </authorList>
    </citation>
    <scope>NUCLEOTIDE SEQUENCE</scope>
    <source>
        <strain evidence="2">AH 40177</strain>
    </source>
</reference>
<accession>A0A9P5PDS8</accession>
<dbReference type="PANTHER" id="PTHR43539:SF26">
    <property type="entry name" value="MONOOXYGENASE, PUTATIVE-RELATED"/>
    <property type="match status" value="1"/>
</dbReference>
<dbReference type="PANTHER" id="PTHR43539">
    <property type="entry name" value="FLAVIN-BINDING MONOOXYGENASE-LIKE PROTEIN (AFU_ORTHOLOGUE AFUA_4G09220)"/>
    <property type="match status" value="1"/>
</dbReference>
<keyword evidence="1" id="KW-0560">Oxidoreductase</keyword>
<dbReference type="SUPFAM" id="SSF51905">
    <property type="entry name" value="FAD/NAD(P)-binding domain"/>
    <property type="match status" value="2"/>
</dbReference>
<evidence type="ECO:0000256" key="1">
    <source>
        <dbReference type="ARBA" id="ARBA00023002"/>
    </source>
</evidence>
<dbReference type="InterPro" id="IPR050982">
    <property type="entry name" value="Auxin_biosynth/cation_transpt"/>
</dbReference>
<organism evidence="2 3">
    <name type="scientific">Rhodocollybia butyracea</name>
    <dbReference type="NCBI Taxonomy" id="206335"/>
    <lineage>
        <taxon>Eukaryota</taxon>
        <taxon>Fungi</taxon>
        <taxon>Dikarya</taxon>
        <taxon>Basidiomycota</taxon>
        <taxon>Agaricomycotina</taxon>
        <taxon>Agaricomycetes</taxon>
        <taxon>Agaricomycetidae</taxon>
        <taxon>Agaricales</taxon>
        <taxon>Marasmiineae</taxon>
        <taxon>Omphalotaceae</taxon>
        <taxon>Rhodocollybia</taxon>
    </lineage>
</organism>
<name>A0A9P5PDS8_9AGAR</name>
<dbReference type="InterPro" id="IPR036188">
    <property type="entry name" value="FAD/NAD-bd_sf"/>
</dbReference>
<keyword evidence="3" id="KW-1185">Reference proteome</keyword>
<dbReference type="AlphaFoldDB" id="A0A9P5PDS8"/>
<dbReference type="GO" id="GO:0050660">
    <property type="term" value="F:flavin adenine dinucleotide binding"/>
    <property type="evidence" value="ECO:0007669"/>
    <property type="project" value="TreeGrafter"/>
</dbReference>
<dbReference type="OrthoDB" id="74360at2759"/>
<dbReference type="PRINTS" id="PR00469">
    <property type="entry name" value="PNDRDTASEII"/>
</dbReference>
<evidence type="ECO:0000313" key="3">
    <source>
        <dbReference type="Proteomes" id="UP000772434"/>
    </source>
</evidence>
<dbReference type="EMBL" id="JADNRY010000200">
    <property type="protein sequence ID" value="KAF9061479.1"/>
    <property type="molecule type" value="Genomic_DNA"/>
</dbReference>
<dbReference type="Proteomes" id="UP000772434">
    <property type="component" value="Unassembled WGS sequence"/>
</dbReference>
<gene>
    <name evidence="2" type="ORF">BDP27DRAFT_1337981</name>
</gene>
<proteinExistence type="predicted"/>
<comment type="caution">
    <text evidence="2">The sequence shown here is derived from an EMBL/GenBank/DDBJ whole genome shotgun (WGS) entry which is preliminary data.</text>
</comment>
<sequence length="581" mass="65334">MELGQIDERKVAEDWFESFSSLATAGNAEGVVRLVCEDALWRDLLSLTSDMRTFDGSPKIRKFLTDRLSLVKLQNFALTEFIRLQKPYPDLVWIVGMFTFENSTGMCSGIFRLVPGANGSWRAYTMFTMIESFKKFPEKIGPLREHVALSGRLWKEKRKYEMFEQEDPVVLIIGAGQSALQLAARLKFLDIPTLMVERDNRVGDMWRNRYDALSLHFPVWYDHMPYIPFPPTWPKYTPSFKMADWLESYAIALELNVWTSSEVVGAVQDPHLKWHVQVRRNNGIERVLKVNHLVFATGLGDGIPNMPDIDNQETFQGAVIHSSQYRRASDYTGKKIIVIGTGNSGHDVASDLAKAGQDVTIFQRSSTFVMDLDKGWKFLGGALYSEDGPPTDIADRLFNSMPHLLLEGGMAQRTTDAIMSDQISQLNKLMDAGFRVNKGIKDAGILLQLKLKAGGHYFDTGGSQLIIDGMIKLKNDSQIKSFYPGGLEFENGSKLPADVVICATGVGDKRNSIRQVCGDKVANDCPSLQSINEEGESYSYAQLSRKGLWMIVGPLQLNRFFSKYLALRIQGIEKNTLLPCY</sequence>
<dbReference type="Gene3D" id="3.50.50.60">
    <property type="entry name" value="FAD/NAD(P)-binding domain"/>
    <property type="match status" value="1"/>
</dbReference>
<dbReference type="Pfam" id="PF13738">
    <property type="entry name" value="Pyr_redox_3"/>
    <property type="match status" value="1"/>
</dbReference>